<reference evidence="3" key="1">
    <citation type="submission" date="2017-08" db="EMBL/GenBank/DDBJ databases">
        <authorList>
            <person name="Grouzdev D.S."/>
            <person name="Gaisin V.A."/>
            <person name="Rysina M.S."/>
            <person name="Gorlenko V.M."/>
        </authorList>
    </citation>
    <scope>NUCLEOTIDE SEQUENCE [LARGE SCALE GENOMIC DNA]</scope>
    <source>
        <strain evidence="3">Kir15-3F</strain>
    </source>
</reference>
<feature type="compositionally biased region" description="Low complexity" evidence="1">
    <location>
        <begin position="7"/>
        <end position="26"/>
    </location>
</feature>
<organism evidence="2 3">
    <name type="scientific">Candidatus Viridilinea mediisalina</name>
    <dbReference type="NCBI Taxonomy" id="2024553"/>
    <lineage>
        <taxon>Bacteria</taxon>
        <taxon>Bacillati</taxon>
        <taxon>Chloroflexota</taxon>
        <taxon>Chloroflexia</taxon>
        <taxon>Chloroflexales</taxon>
        <taxon>Chloroflexineae</taxon>
        <taxon>Oscillochloridaceae</taxon>
        <taxon>Candidatus Viridilinea</taxon>
    </lineage>
</organism>
<name>A0A2A6RFQ6_9CHLR</name>
<feature type="region of interest" description="Disordered" evidence="1">
    <location>
        <begin position="217"/>
        <end position="245"/>
    </location>
</feature>
<gene>
    <name evidence="2" type="ORF">CJ255_16445</name>
</gene>
<evidence type="ECO:0000313" key="3">
    <source>
        <dbReference type="Proteomes" id="UP000220527"/>
    </source>
</evidence>
<sequence>MVPPAVAPTQAVPTPEASPEAEATTAPTVISGMAREGDLFFRMASDWGSAYPGQQVNYTLVLRNTHGGAASGSLSGQKVFFLPVADNAVLVSQVSQDATMRNLALRVVMPDNLEVLDARADRGADPSLNGQEIVQRLEQLAPGEGVELTIATRIRPNVAAGTLLVAQGQLLYDGLAQALFSNIVSVQVVGSLQPTVGQLVTGVPATDPSPTATAATAVATESPEPTDTVAEPVAAGASPTPTTATVTATTATAEPVAAAGEPPTAAPLPDTRTGVPFLGILLLGMTLFTRTWRLHRARERI</sequence>
<evidence type="ECO:0008006" key="4">
    <source>
        <dbReference type="Google" id="ProtNLM"/>
    </source>
</evidence>
<evidence type="ECO:0000313" key="2">
    <source>
        <dbReference type="EMBL" id="PDW01964.1"/>
    </source>
</evidence>
<proteinExistence type="predicted"/>
<protein>
    <recommendedName>
        <fullName evidence="4">DUF11 domain-containing protein</fullName>
    </recommendedName>
</protein>
<evidence type="ECO:0000256" key="1">
    <source>
        <dbReference type="SAM" id="MobiDB-lite"/>
    </source>
</evidence>
<keyword evidence="3" id="KW-1185">Reference proteome</keyword>
<accession>A0A2A6RFQ6</accession>
<feature type="region of interest" description="Disordered" evidence="1">
    <location>
        <begin position="1"/>
        <end position="26"/>
    </location>
</feature>
<dbReference type="AlphaFoldDB" id="A0A2A6RFQ6"/>
<dbReference type="EMBL" id="NQWI01000096">
    <property type="protein sequence ID" value="PDW01964.1"/>
    <property type="molecule type" value="Genomic_DNA"/>
</dbReference>
<dbReference type="Proteomes" id="UP000220527">
    <property type="component" value="Unassembled WGS sequence"/>
</dbReference>
<comment type="caution">
    <text evidence="2">The sequence shown here is derived from an EMBL/GenBank/DDBJ whole genome shotgun (WGS) entry which is preliminary data.</text>
</comment>